<reference evidence="2 3" key="1">
    <citation type="submission" date="2022-08" db="EMBL/GenBank/DDBJ databases">
        <title>Aerococcaceae sp. nov isolated from spoiled eye mask.</title>
        <authorList>
            <person name="Zhou G."/>
            <person name="Xie X.-B."/>
            <person name="Shi Q.-S."/>
            <person name="Wang Y.-S."/>
            <person name="Wen X."/>
            <person name="Peng H."/>
            <person name="Yang X.-J."/>
            <person name="Tao H.-B."/>
            <person name="Huang X.-M."/>
        </authorList>
    </citation>
    <scope>NUCLEOTIDE SEQUENCE [LARGE SCALE GENOMIC DNA]</scope>
    <source>
        <strain evidence="3">DM20194951</strain>
    </source>
</reference>
<keyword evidence="3" id="KW-1185">Reference proteome</keyword>
<sequence>MTDSSRKKILMGISILIMVYSLWTAWESYVYIQSIVAEGFIVSENISIVVNYFVEGGLKYLVVGIILFLYSLPNKFPQETEVESTSGVEETVEIVEEKEPVIEENLLDEWEVAD</sequence>
<evidence type="ECO:0000313" key="2">
    <source>
        <dbReference type="EMBL" id="UUX33134.1"/>
    </source>
</evidence>
<feature type="transmembrane region" description="Helical" evidence="1">
    <location>
        <begin position="9"/>
        <end position="26"/>
    </location>
</feature>
<protein>
    <submittedName>
        <fullName evidence="2">Uncharacterized protein</fullName>
    </submittedName>
</protein>
<organism evidence="2 3">
    <name type="scientific">Fundicoccus culcitae</name>
    <dbReference type="NCBI Taxonomy" id="2969821"/>
    <lineage>
        <taxon>Bacteria</taxon>
        <taxon>Bacillati</taxon>
        <taxon>Bacillota</taxon>
        <taxon>Bacilli</taxon>
        <taxon>Lactobacillales</taxon>
        <taxon>Aerococcaceae</taxon>
        <taxon>Fundicoccus</taxon>
    </lineage>
</organism>
<keyword evidence="1" id="KW-0472">Membrane</keyword>
<dbReference type="EMBL" id="CP102453">
    <property type="protein sequence ID" value="UUX33134.1"/>
    <property type="molecule type" value="Genomic_DNA"/>
</dbReference>
<proteinExistence type="predicted"/>
<keyword evidence="1" id="KW-1133">Transmembrane helix</keyword>
<dbReference type="RefSeq" id="WP_313792636.1">
    <property type="nucleotide sequence ID" value="NZ_CP102453.1"/>
</dbReference>
<dbReference type="Proteomes" id="UP001315967">
    <property type="component" value="Chromosome"/>
</dbReference>
<keyword evidence="1" id="KW-0812">Transmembrane</keyword>
<name>A0ABY5P3J5_9LACT</name>
<evidence type="ECO:0000313" key="3">
    <source>
        <dbReference type="Proteomes" id="UP001315967"/>
    </source>
</evidence>
<feature type="transmembrane region" description="Helical" evidence="1">
    <location>
        <begin position="46"/>
        <end position="70"/>
    </location>
</feature>
<evidence type="ECO:0000256" key="1">
    <source>
        <dbReference type="SAM" id="Phobius"/>
    </source>
</evidence>
<accession>A0ABY5P3J5</accession>
<gene>
    <name evidence="2" type="ORF">NRE15_09490</name>
</gene>